<sequence length="92" mass="10739">MKAISNREHKLLLTALRQLEELQKSGEATFPADGFVQHIQSLNESFTHYEFLIMQLADCILAYQTIYKEIRTNVVVPRLRQVKKKPMSFNKT</sequence>
<evidence type="ECO:0000313" key="1">
    <source>
        <dbReference type="EMBL" id="MFN0293112.1"/>
    </source>
</evidence>
<dbReference type="EMBL" id="SRMP02000045">
    <property type="protein sequence ID" value="MFN0293112.1"/>
    <property type="molecule type" value="Genomic_DNA"/>
</dbReference>
<name>A0ABW9JQ99_9SPHI</name>
<accession>A0ABW9JQ99</accession>
<protein>
    <submittedName>
        <fullName evidence="1">Uncharacterized protein</fullName>
    </submittedName>
</protein>
<organism evidence="1 2">
    <name type="scientific">Pedobacter helvus</name>
    <dbReference type="NCBI Taxonomy" id="2563444"/>
    <lineage>
        <taxon>Bacteria</taxon>
        <taxon>Pseudomonadati</taxon>
        <taxon>Bacteroidota</taxon>
        <taxon>Sphingobacteriia</taxon>
        <taxon>Sphingobacteriales</taxon>
        <taxon>Sphingobacteriaceae</taxon>
        <taxon>Pedobacter</taxon>
    </lineage>
</organism>
<evidence type="ECO:0000313" key="2">
    <source>
        <dbReference type="Proteomes" id="UP001517367"/>
    </source>
</evidence>
<comment type="caution">
    <text evidence="1">The sequence shown here is derived from an EMBL/GenBank/DDBJ whole genome shotgun (WGS) entry which is preliminary data.</text>
</comment>
<dbReference type="RefSeq" id="WP_138728803.1">
    <property type="nucleotide sequence ID" value="NZ_SRMP02000045.1"/>
</dbReference>
<keyword evidence="2" id="KW-1185">Reference proteome</keyword>
<dbReference type="Proteomes" id="UP001517367">
    <property type="component" value="Unassembled WGS sequence"/>
</dbReference>
<proteinExistence type="predicted"/>
<reference evidence="1 2" key="1">
    <citation type="submission" date="2024-12" db="EMBL/GenBank/DDBJ databases">
        <authorList>
            <person name="Hu S."/>
        </authorList>
    </citation>
    <scope>NUCLEOTIDE SEQUENCE [LARGE SCALE GENOMIC DNA]</scope>
    <source>
        <strain evidence="1 2">P-25</strain>
    </source>
</reference>
<gene>
    <name evidence="1" type="ORF">E5L68_017100</name>
</gene>